<dbReference type="EMBL" id="CAGA01000008">
    <property type="protein sequence ID" value="CCE28267.1"/>
    <property type="molecule type" value="Genomic_DNA"/>
</dbReference>
<dbReference type="HOGENOM" id="CLU_1927373_0_0_1"/>
<dbReference type="OrthoDB" id="10601714at2759"/>
<gene>
    <name evidence="1" type="ORF">CPUR_01741</name>
</gene>
<dbReference type="VEuPathDB" id="FungiDB:CPUR_01741"/>
<protein>
    <submittedName>
        <fullName evidence="1">Uncharacterized protein</fullName>
    </submittedName>
</protein>
<proteinExistence type="predicted"/>
<comment type="caution">
    <text evidence="1">The sequence shown here is derived from an EMBL/GenBank/DDBJ whole genome shotgun (WGS) entry which is preliminary data.</text>
</comment>
<sequence>MDFSAVSQLFAFTVQAMKARETTEEWKTAAAMLLKWISRRVNQIQSDVVNRSYCMHECVTNPTRVTGEDIINPVDLSAVAQGALWVMALISEAVPPSKKRKGMPIGEVLNDEDETLLPQAVPLVNREGENN</sequence>
<dbReference type="AlphaFoldDB" id="M1VUS2"/>
<dbReference type="Proteomes" id="UP000016801">
    <property type="component" value="Unassembled WGS sequence"/>
</dbReference>
<reference evidence="1 2" key="1">
    <citation type="journal article" date="2013" name="PLoS Genet.">
        <title>Plant-symbiotic fungi as chemical engineers: Multi-genome analysis of the Clavicipitaceae reveals dynamics of alkaloid loci.</title>
        <authorList>
            <person name="Schardl C.L."/>
            <person name="Young C.A."/>
            <person name="Hesse U."/>
            <person name="Amyotte S.G."/>
            <person name="Andreeva K."/>
            <person name="Calie P.J."/>
            <person name="Fleetwood D.J."/>
            <person name="Haws D.C."/>
            <person name="Moore N."/>
            <person name="Oeser B."/>
            <person name="Panaccione D.G."/>
            <person name="Schweri K.K."/>
            <person name="Voisey C.R."/>
            <person name="Farman M.L."/>
            <person name="Jaromczyk J.W."/>
            <person name="Roe B.A."/>
            <person name="O'Sullivan D.M."/>
            <person name="Scott B."/>
            <person name="Tudzynski P."/>
            <person name="An Z."/>
            <person name="Arnaoudova E.G."/>
            <person name="Bullock C.T."/>
            <person name="Charlton N.D."/>
            <person name="Chen L."/>
            <person name="Cox M."/>
            <person name="Dinkins R.D."/>
            <person name="Florea S."/>
            <person name="Glenn A.E."/>
            <person name="Gordon A."/>
            <person name="Gueldener U."/>
            <person name="Harris D.R."/>
            <person name="Hollin W."/>
            <person name="Jaromczyk J."/>
            <person name="Johnson R.D."/>
            <person name="Khan A.K."/>
            <person name="Leistner E."/>
            <person name="Leuchtmann A."/>
            <person name="Li C."/>
            <person name="Liu J."/>
            <person name="Liu J."/>
            <person name="Liu M."/>
            <person name="Mace W."/>
            <person name="Machado C."/>
            <person name="Nagabhyru P."/>
            <person name="Pan J."/>
            <person name="Schmid J."/>
            <person name="Sugawara K."/>
            <person name="Steiner U."/>
            <person name="Takach J.E."/>
            <person name="Tanaka E."/>
            <person name="Webb J.S."/>
            <person name="Wilson E.V."/>
            <person name="Wiseman J.L."/>
            <person name="Yoshida R."/>
            <person name="Zeng Z."/>
        </authorList>
    </citation>
    <scope>NUCLEOTIDE SEQUENCE [LARGE SCALE GENOMIC DNA]</scope>
    <source>
        <strain evidence="1 2">20.1</strain>
    </source>
</reference>
<accession>M1VUS2</accession>
<evidence type="ECO:0000313" key="2">
    <source>
        <dbReference type="Proteomes" id="UP000016801"/>
    </source>
</evidence>
<name>M1VUS2_CLAP2</name>
<keyword evidence="2" id="KW-1185">Reference proteome</keyword>
<evidence type="ECO:0000313" key="1">
    <source>
        <dbReference type="EMBL" id="CCE28267.1"/>
    </source>
</evidence>
<organism evidence="1 2">
    <name type="scientific">Claviceps purpurea (strain 20.1)</name>
    <name type="common">Ergot fungus</name>
    <name type="synonym">Sphacelia segetum</name>
    <dbReference type="NCBI Taxonomy" id="1111077"/>
    <lineage>
        <taxon>Eukaryota</taxon>
        <taxon>Fungi</taxon>
        <taxon>Dikarya</taxon>
        <taxon>Ascomycota</taxon>
        <taxon>Pezizomycotina</taxon>
        <taxon>Sordariomycetes</taxon>
        <taxon>Hypocreomycetidae</taxon>
        <taxon>Hypocreales</taxon>
        <taxon>Clavicipitaceae</taxon>
        <taxon>Claviceps</taxon>
    </lineage>
</organism>